<keyword evidence="2" id="KW-0479">Metal-binding</keyword>
<keyword evidence="4" id="KW-0175">Coiled coil</keyword>
<dbReference type="SUPFAM" id="SSF50447">
    <property type="entry name" value="Translation proteins"/>
    <property type="match status" value="1"/>
</dbReference>
<sequence>MYNLNYDDWMKLSADSEVLEVTESEGKYWHRFRDTVFFAEGGGMVSDTGTINDLTVRDLKTDDQEQVWHLLDEKLEGSVHMEVDEWQRRSKVQIHTAGHLISAVAGKLYQVVTASFSNSDEESIEELTFTTCDNAILKELEAVCNSYIRDDLPIEIRYPSHEEAIRHIHEDEEIDRDHLRAVLIGDIDYSFCGCIHVPSLGKIQAIKFLGFEKTTRGYKLRYVCGEQLLQMYGLHYQALSDSAKSLGVAQLNLKAGIDKLHSEVKASKNEANNWKQQVIELKAKIMHEEAALPCLFHEFDDMDIKTFQSFCSYFVRTYEHGIFFLCKAEDRCHVMISHSKSFTYPCNELFKKLSAEHGLRGGGNPSMAQGGGEYSEALVNALKALCDEQNQ</sequence>
<dbReference type="Gene3D" id="3.30.980.10">
    <property type="entry name" value="Threonyl-trna Synthetase, Chain A, domain 2"/>
    <property type="match status" value="1"/>
</dbReference>
<feature type="coiled-coil region" evidence="4">
    <location>
        <begin position="257"/>
        <end position="291"/>
    </location>
</feature>
<name>A0A6N8U4N8_9FIRM</name>
<comment type="cofactor">
    <cofactor evidence="1">
        <name>Zn(2+)</name>
        <dbReference type="ChEBI" id="CHEBI:29105"/>
    </cofactor>
</comment>
<dbReference type="GO" id="GO:0046872">
    <property type="term" value="F:metal ion binding"/>
    <property type="evidence" value="ECO:0007669"/>
    <property type="project" value="UniProtKB-KW"/>
</dbReference>
<comment type="caution">
    <text evidence="6">The sequence shown here is derived from an EMBL/GenBank/DDBJ whole genome shotgun (WGS) entry which is preliminary data.</text>
</comment>
<dbReference type="SUPFAM" id="SSF55186">
    <property type="entry name" value="ThrRS/AlaRS common domain"/>
    <property type="match status" value="1"/>
</dbReference>
<dbReference type="RefSeq" id="WP_160624587.1">
    <property type="nucleotide sequence ID" value="NZ_WUUQ01000001.1"/>
</dbReference>
<dbReference type="InterPro" id="IPR009000">
    <property type="entry name" value="Transl_B-barrel_sf"/>
</dbReference>
<dbReference type="Pfam" id="PF07973">
    <property type="entry name" value="tRNA_SAD"/>
    <property type="match status" value="1"/>
</dbReference>
<dbReference type="InterPro" id="IPR012947">
    <property type="entry name" value="tRNA_SAD"/>
</dbReference>
<dbReference type="GO" id="GO:0043039">
    <property type="term" value="P:tRNA aminoacylation"/>
    <property type="evidence" value="ECO:0007669"/>
    <property type="project" value="InterPro"/>
</dbReference>
<dbReference type="Gene3D" id="2.40.30.130">
    <property type="match status" value="1"/>
</dbReference>
<dbReference type="InterPro" id="IPR051335">
    <property type="entry name" value="Alanyl-tRNA_Editing_Enzymes"/>
</dbReference>
<feature type="domain" description="Threonyl/alanyl tRNA synthetase SAD" evidence="5">
    <location>
        <begin position="180"/>
        <end position="212"/>
    </location>
</feature>
<dbReference type="GO" id="GO:0005524">
    <property type="term" value="F:ATP binding"/>
    <property type="evidence" value="ECO:0007669"/>
    <property type="project" value="InterPro"/>
</dbReference>
<protein>
    <recommendedName>
        <fullName evidence="5">Threonyl/alanyl tRNA synthetase SAD domain-containing protein</fullName>
    </recommendedName>
</protein>
<dbReference type="EMBL" id="WUUQ01000001">
    <property type="protein sequence ID" value="MXQ73168.1"/>
    <property type="molecule type" value="Genomic_DNA"/>
</dbReference>
<dbReference type="Gene3D" id="3.10.310.40">
    <property type="match status" value="1"/>
</dbReference>
<dbReference type="PANTHER" id="PTHR43462:SF1">
    <property type="entry name" value="ALANYL-TRNA EDITING PROTEIN AARSD1"/>
    <property type="match status" value="1"/>
</dbReference>
<dbReference type="InterPro" id="IPR018163">
    <property type="entry name" value="Thr/Ala-tRNA-synth_IIc_edit"/>
</dbReference>
<evidence type="ECO:0000256" key="3">
    <source>
        <dbReference type="ARBA" id="ARBA00022833"/>
    </source>
</evidence>
<evidence type="ECO:0000313" key="7">
    <source>
        <dbReference type="Proteomes" id="UP000434036"/>
    </source>
</evidence>
<reference evidence="6 7" key="1">
    <citation type="submission" date="2019-12" db="EMBL/GenBank/DDBJ databases">
        <authorList>
            <person name="Yang R."/>
        </authorList>
    </citation>
    <scope>NUCLEOTIDE SEQUENCE [LARGE SCALE GENOMIC DNA]</scope>
    <source>
        <strain evidence="6 7">DONG20-135</strain>
    </source>
</reference>
<gene>
    <name evidence="6" type="ORF">GSF08_04365</name>
</gene>
<dbReference type="Proteomes" id="UP000434036">
    <property type="component" value="Unassembled WGS sequence"/>
</dbReference>
<keyword evidence="7" id="KW-1185">Reference proteome</keyword>
<accession>A0A6N8U4N8</accession>
<evidence type="ECO:0000256" key="2">
    <source>
        <dbReference type="ARBA" id="ARBA00022723"/>
    </source>
</evidence>
<dbReference type="AlphaFoldDB" id="A0A6N8U4N8"/>
<evidence type="ECO:0000313" key="6">
    <source>
        <dbReference type="EMBL" id="MXQ73168.1"/>
    </source>
</evidence>
<organism evidence="6 7">
    <name type="scientific">Copranaerobaculum intestinale</name>
    <dbReference type="NCBI Taxonomy" id="2692629"/>
    <lineage>
        <taxon>Bacteria</taxon>
        <taxon>Bacillati</taxon>
        <taxon>Bacillota</taxon>
        <taxon>Erysipelotrichia</taxon>
        <taxon>Erysipelotrichales</taxon>
        <taxon>Erysipelotrichaceae</taxon>
        <taxon>Copranaerobaculum</taxon>
    </lineage>
</organism>
<dbReference type="PANTHER" id="PTHR43462">
    <property type="entry name" value="ALANYL-TRNA EDITING PROTEIN"/>
    <property type="match status" value="1"/>
</dbReference>
<reference evidence="6 7" key="2">
    <citation type="submission" date="2020-01" db="EMBL/GenBank/DDBJ databases">
        <title>Clostridiaceae sp. nov. isolated from the gut of human by culturomics.</title>
        <authorList>
            <person name="Chang Y."/>
        </authorList>
    </citation>
    <scope>NUCLEOTIDE SEQUENCE [LARGE SCALE GENOMIC DNA]</scope>
    <source>
        <strain evidence="6 7">DONG20-135</strain>
    </source>
</reference>
<evidence type="ECO:0000256" key="4">
    <source>
        <dbReference type="SAM" id="Coils"/>
    </source>
</evidence>
<dbReference type="GO" id="GO:0002161">
    <property type="term" value="F:aminoacyl-tRNA deacylase activity"/>
    <property type="evidence" value="ECO:0007669"/>
    <property type="project" value="UniProtKB-ARBA"/>
</dbReference>
<evidence type="ECO:0000259" key="5">
    <source>
        <dbReference type="Pfam" id="PF07973"/>
    </source>
</evidence>
<proteinExistence type="predicted"/>
<evidence type="ECO:0000256" key="1">
    <source>
        <dbReference type="ARBA" id="ARBA00001947"/>
    </source>
</evidence>
<dbReference type="GO" id="GO:0004812">
    <property type="term" value="F:aminoacyl-tRNA ligase activity"/>
    <property type="evidence" value="ECO:0007669"/>
    <property type="project" value="InterPro"/>
</dbReference>
<keyword evidence="3" id="KW-0862">Zinc</keyword>